<dbReference type="NCBIfam" id="TIGR00486">
    <property type="entry name" value="YbgI_SA1388"/>
    <property type="match status" value="1"/>
</dbReference>
<reference evidence="3 4" key="1">
    <citation type="submission" date="2024-09" db="EMBL/GenBank/DDBJ databases">
        <authorList>
            <person name="Sun Q."/>
            <person name="Mori K."/>
        </authorList>
    </citation>
    <scope>NUCLEOTIDE SEQUENCE [LARGE SCALE GENOMIC DNA]</scope>
    <source>
        <strain evidence="3 4">ATCC 51285</strain>
    </source>
</reference>
<proteinExistence type="inferred from homology"/>
<gene>
    <name evidence="3" type="ORF">ACFFLH_04880</name>
</gene>
<evidence type="ECO:0000313" key="3">
    <source>
        <dbReference type="EMBL" id="MFB9885741.1"/>
    </source>
</evidence>
<dbReference type="Gene3D" id="3.40.1390.30">
    <property type="entry name" value="NIF3 (NGG1p interacting factor 3)-like"/>
    <property type="match status" value="2"/>
</dbReference>
<evidence type="ECO:0000256" key="2">
    <source>
        <dbReference type="ARBA" id="ARBA00022723"/>
    </source>
</evidence>
<evidence type="ECO:0000256" key="1">
    <source>
        <dbReference type="ARBA" id="ARBA00006964"/>
    </source>
</evidence>
<dbReference type="SUPFAM" id="SSF102705">
    <property type="entry name" value="NIF3 (NGG1p interacting factor 3)-like"/>
    <property type="match status" value="1"/>
</dbReference>
<protein>
    <submittedName>
        <fullName evidence="3">Nif3-like dinuclear metal center hexameric protein</fullName>
    </submittedName>
</protein>
<dbReference type="EMBL" id="JBHLZN010000001">
    <property type="protein sequence ID" value="MFB9885741.1"/>
    <property type="molecule type" value="Genomic_DNA"/>
</dbReference>
<dbReference type="Proteomes" id="UP001589628">
    <property type="component" value="Unassembled WGS sequence"/>
</dbReference>
<name>A0ABV5Z8Y5_9GAMM</name>
<dbReference type="PANTHER" id="PTHR13799:SF14">
    <property type="entry name" value="GTP CYCLOHYDROLASE 1 TYPE 2 HOMOLOG"/>
    <property type="match status" value="1"/>
</dbReference>
<sequence>MSEVLTIQTVVAQADAWLEPQAFKDYCPNGLQVEGGRSVRVLVSGVTASLALIEAALQRGADAILVHHGYFWRNEPYPIVGMKKQRLQRLLQADVSLLAYHLPLDAHPEFGNNQGLAAAMGWQVTGGMEPGNPRSIGLQGYLPEPRTTVQLAQQLAQVLGHPPLHVGRGPQQIKRIAWCTGAAQGMLEQAAALGVDAFVSGEISEPSVHIANELGIHYFAAGHHATERFGVQALGQRLADHFSLEHHFIDLPVPV</sequence>
<dbReference type="PANTHER" id="PTHR13799">
    <property type="entry name" value="NGG1 INTERACTING FACTOR 3"/>
    <property type="match status" value="1"/>
</dbReference>
<accession>A0ABV5Z8Y5</accession>
<comment type="caution">
    <text evidence="3">The sequence shown here is derived from an EMBL/GenBank/DDBJ whole genome shotgun (WGS) entry which is preliminary data.</text>
</comment>
<dbReference type="Pfam" id="PF01784">
    <property type="entry name" value="DUF34_NIF3"/>
    <property type="match status" value="1"/>
</dbReference>
<dbReference type="InterPro" id="IPR002678">
    <property type="entry name" value="DUF34/NIF3"/>
</dbReference>
<keyword evidence="2" id="KW-0479">Metal-binding</keyword>
<dbReference type="InterPro" id="IPR036069">
    <property type="entry name" value="DUF34/NIF3_sf"/>
</dbReference>
<comment type="similarity">
    <text evidence="1">Belongs to the GTP cyclohydrolase I type 2/NIF3 family.</text>
</comment>
<dbReference type="RefSeq" id="WP_027313809.1">
    <property type="nucleotide sequence ID" value="NZ_JBHLZN010000001.1"/>
</dbReference>
<keyword evidence="4" id="KW-1185">Reference proteome</keyword>
<evidence type="ECO:0000313" key="4">
    <source>
        <dbReference type="Proteomes" id="UP001589628"/>
    </source>
</evidence>
<organism evidence="3 4">
    <name type="scientific">Balneatrix alpica</name>
    <dbReference type="NCBI Taxonomy" id="75684"/>
    <lineage>
        <taxon>Bacteria</taxon>
        <taxon>Pseudomonadati</taxon>
        <taxon>Pseudomonadota</taxon>
        <taxon>Gammaproteobacteria</taxon>
        <taxon>Oceanospirillales</taxon>
        <taxon>Balneatrichaceae</taxon>
        <taxon>Balneatrix</taxon>
    </lineage>
</organism>